<dbReference type="InterPro" id="IPR011990">
    <property type="entry name" value="TPR-like_helical_dom_sf"/>
</dbReference>
<evidence type="ECO:0000313" key="9">
    <source>
        <dbReference type="Proteomes" id="UP001597545"/>
    </source>
</evidence>
<gene>
    <name evidence="8" type="ORF">ACFSR5_13720</name>
</gene>
<dbReference type="Proteomes" id="UP001597545">
    <property type="component" value="Unassembled WGS sequence"/>
</dbReference>
<dbReference type="Pfam" id="PF07980">
    <property type="entry name" value="SusD_RagB"/>
    <property type="match status" value="1"/>
</dbReference>
<dbReference type="Gene3D" id="1.25.40.390">
    <property type="match status" value="1"/>
</dbReference>
<organism evidence="8 9">
    <name type="scientific">Sphingobacterium suaedae</name>
    <dbReference type="NCBI Taxonomy" id="1686402"/>
    <lineage>
        <taxon>Bacteria</taxon>
        <taxon>Pseudomonadati</taxon>
        <taxon>Bacteroidota</taxon>
        <taxon>Sphingobacteriia</taxon>
        <taxon>Sphingobacteriales</taxon>
        <taxon>Sphingobacteriaceae</taxon>
        <taxon>Sphingobacterium</taxon>
    </lineage>
</organism>
<evidence type="ECO:0000259" key="7">
    <source>
        <dbReference type="Pfam" id="PF14322"/>
    </source>
</evidence>
<dbReference type="Pfam" id="PF14322">
    <property type="entry name" value="SusD-like_3"/>
    <property type="match status" value="1"/>
</dbReference>
<keyword evidence="4" id="KW-0472">Membrane</keyword>
<reference evidence="9" key="1">
    <citation type="journal article" date="2019" name="Int. J. Syst. Evol. Microbiol.">
        <title>The Global Catalogue of Microorganisms (GCM) 10K type strain sequencing project: providing services to taxonomists for standard genome sequencing and annotation.</title>
        <authorList>
            <consortium name="The Broad Institute Genomics Platform"/>
            <consortium name="The Broad Institute Genome Sequencing Center for Infectious Disease"/>
            <person name="Wu L."/>
            <person name="Ma J."/>
        </authorList>
    </citation>
    <scope>NUCLEOTIDE SEQUENCE [LARGE SCALE GENOMIC DNA]</scope>
    <source>
        <strain evidence="9">KCTC 42662</strain>
    </source>
</reference>
<evidence type="ECO:0000256" key="4">
    <source>
        <dbReference type="ARBA" id="ARBA00023136"/>
    </source>
</evidence>
<evidence type="ECO:0000256" key="2">
    <source>
        <dbReference type="ARBA" id="ARBA00006275"/>
    </source>
</evidence>
<evidence type="ECO:0000313" key="8">
    <source>
        <dbReference type="EMBL" id="MFD2548705.1"/>
    </source>
</evidence>
<proteinExistence type="inferred from homology"/>
<dbReference type="InterPro" id="IPR033985">
    <property type="entry name" value="SusD-like_N"/>
</dbReference>
<evidence type="ECO:0000256" key="3">
    <source>
        <dbReference type="ARBA" id="ARBA00022729"/>
    </source>
</evidence>
<sequence length="503" mass="55593">MNKIYSKLVMAMLLLITVFIPSCSKNDLVELYPEFELDALTNPSTLDQVEQVLSGAYAGFRDADYFGSASGTGASWVLMPDVMSDNFFESASQSLANSRSMADWLYNESTEQVSLMYTAAYKVIAAANIVIRDADKFREGNELRVNRIKGQAYAIRALAHFDLFRYFAPSFDRSSTNDLAVFYSTEFLVSTDAKPARHTNKEFYDLLFADLDQAKSLLQNTDQEINSGNALSRPFIDLTGVHALQARTYLYAGLWAEAEAAATAAINARPLVNLNQNAFSGMYNQTSAGEIIWNVQFEAGQGGPTYLVYFPNSNRNPFRPSYDIAVGDGSSGLIRENDIRFDAFFKADPDAAEANQLTIKKYQGKGTTLDGVANVNVFRTGEMYLIRAEARARSGQAKEVQGLQDLNTLRAARIAGYTNVNVSGAVLLNEIANERRRELFGEGHRFFDLKRTSRTIQRGAPCGTSVSSSGECSLASSAREWALPYPESVTRANQNIIQNQGYN</sequence>
<comment type="caution">
    <text evidence="8">The sequence shown here is derived from an EMBL/GenBank/DDBJ whole genome shotgun (WGS) entry which is preliminary data.</text>
</comment>
<protein>
    <submittedName>
        <fullName evidence="8">RagB/SusD family nutrient uptake outer membrane protein</fullName>
    </submittedName>
</protein>
<evidence type="ECO:0000256" key="1">
    <source>
        <dbReference type="ARBA" id="ARBA00004442"/>
    </source>
</evidence>
<evidence type="ECO:0000256" key="5">
    <source>
        <dbReference type="ARBA" id="ARBA00023237"/>
    </source>
</evidence>
<dbReference type="InterPro" id="IPR012944">
    <property type="entry name" value="SusD_RagB_dom"/>
</dbReference>
<comment type="similarity">
    <text evidence="2">Belongs to the SusD family.</text>
</comment>
<dbReference type="SUPFAM" id="SSF48452">
    <property type="entry name" value="TPR-like"/>
    <property type="match status" value="1"/>
</dbReference>
<evidence type="ECO:0000259" key="6">
    <source>
        <dbReference type="Pfam" id="PF07980"/>
    </source>
</evidence>
<keyword evidence="5" id="KW-0998">Cell outer membrane</keyword>
<keyword evidence="9" id="KW-1185">Reference proteome</keyword>
<feature type="domain" description="RagB/SusD" evidence="6">
    <location>
        <begin position="363"/>
        <end position="502"/>
    </location>
</feature>
<name>A0ABW5KLH5_9SPHI</name>
<keyword evidence="3" id="KW-0732">Signal</keyword>
<dbReference type="RefSeq" id="WP_380904719.1">
    <property type="nucleotide sequence ID" value="NZ_JBHUEG010000004.1"/>
</dbReference>
<accession>A0ABW5KLH5</accession>
<feature type="domain" description="SusD-like N-terminal" evidence="7">
    <location>
        <begin position="82"/>
        <end position="223"/>
    </location>
</feature>
<comment type="subcellular location">
    <subcellularLocation>
        <location evidence="1">Cell outer membrane</location>
    </subcellularLocation>
</comment>
<dbReference type="EMBL" id="JBHULR010000005">
    <property type="protein sequence ID" value="MFD2548705.1"/>
    <property type="molecule type" value="Genomic_DNA"/>
</dbReference>